<evidence type="ECO:0000256" key="5">
    <source>
        <dbReference type="SAM" id="Phobius"/>
    </source>
</evidence>
<dbReference type="GO" id="GO:0007155">
    <property type="term" value="P:cell adhesion"/>
    <property type="evidence" value="ECO:0007669"/>
    <property type="project" value="InterPro"/>
</dbReference>
<dbReference type="AlphaFoldDB" id="A0A8B3DN92"/>
<dbReference type="SUPFAM" id="SSF54523">
    <property type="entry name" value="Pili subunits"/>
    <property type="match status" value="1"/>
</dbReference>
<comment type="subunit">
    <text evidence="2">The pili are polar flexible filaments of about 5.4 nanometers diameter and 2.5 micrometers average length; they consist of only a single polypeptide chain arranged in a helical configuration of five subunits per turn in the assembled pilus.</text>
</comment>
<keyword evidence="4" id="KW-0281">Fimbrium</keyword>
<dbReference type="NCBIfam" id="TIGR02532">
    <property type="entry name" value="IV_pilin_GFxxxE"/>
    <property type="match status" value="1"/>
</dbReference>
<dbReference type="InterPro" id="IPR012902">
    <property type="entry name" value="N_methyl_site"/>
</dbReference>
<reference evidence="6 7" key="1">
    <citation type="submission" date="2018-08" db="EMBL/GenBank/DDBJ databases">
        <title>Vibrio harveyi strains pathogenic to white snook Centropomus viridis Lockington (1877) and potential probiotic bacteria.</title>
        <authorList>
            <person name="Soto-Rodriguez S."/>
            <person name="Gomez-Gil B."/>
            <person name="Lozano-Olvera R."/>
        </authorList>
    </citation>
    <scope>NUCLEOTIDE SEQUENCE [LARGE SCALE GENOMIC DNA]</scope>
    <source>
        <strain evidence="6 7">CAIM 1508</strain>
    </source>
</reference>
<dbReference type="InterPro" id="IPR001082">
    <property type="entry name" value="Pilin"/>
</dbReference>
<dbReference type="Pfam" id="PF00114">
    <property type="entry name" value="Pilin"/>
    <property type="match status" value="1"/>
</dbReference>
<evidence type="ECO:0000313" key="6">
    <source>
        <dbReference type="EMBL" id="RIW19265.1"/>
    </source>
</evidence>
<keyword evidence="3" id="KW-0488">Methylation</keyword>
<evidence type="ECO:0000313" key="7">
    <source>
        <dbReference type="Proteomes" id="UP000253437"/>
    </source>
</evidence>
<proteinExistence type="inferred from homology"/>
<name>A0A8B3DN92_VIBHA</name>
<dbReference type="PANTHER" id="PTHR30093:SF34">
    <property type="entry name" value="PREPILIN PEPTIDASE-DEPENDENT PROTEIN D"/>
    <property type="match status" value="1"/>
</dbReference>
<comment type="caution">
    <text evidence="6">The sequence shown here is derived from an EMBL/GenBank/DDBJ whole genome shotgun (WGS) entry which is preliminary data.</text>
</comment>
<evidence type="ECO:0000256" key="2">
    <source>
        <dbReference type="ARBA" id="ARBA00011156"/>
    </source>
</evidence>
<evidence type="ECO:0000256" key="4">
    <source>
        <dbReference type="RuleBase" id="RU000389"/>
    </source>
</evidence>
<dbReference type="PROSITE" id="PS00409">
    <property type="entry name" value="PROKAR_NTER_METHYL"/>
    <property type="match status" value="1"/>
</dbReference>
<protein>
    <submittedName>
        <fullName evidence="6">Prepilin-type cleavage/methylation domain-containing protein</fullName>
    </submittedName>
</protein>
<sequence length="142" mass="14525">MKTNKQKKQQGFTLIELMIVVAVIGVLAAIAIPQYQNYVKKSEAAAGLATLRSLTTNIDTFIADTGTFPADADAPTLGAAVDMNKLGTISFADSGASGATATFTFDGTASALASTDTVVLAKDATTGLWTCSHSTGVTLKGC</sequence>
<dbReference type="InterPro" id="IPR045584">
    <property type="entry name" value="Pilin-like"/>
</dbReference>
<accession>A0A8B3DN92</accession>
<dbReference type="Proteomes" id="UP000253437">
    <property type="component" value="Unassembled WGS sequence"/>
</dbReference>
<dbReference type="Gene3D" id="3.30.700.10">
    <property type="entry name" value="Glycoprotein, Type 4 Pilin"/>
    <property type="match status" value="1"/>
</dbReference>
<gene>
    <name evidence="6" type="ORF">DS957_001325</name>
</gene>
<keyword evidence="5" id="KW-1133">Transmembrane helix</keyword>
<dbReference type="RefSeq" id="WP_009698754.1">
    <property type="nucleotide sequence ID" value="NZ_CP045070.1"/>
</dbReference>
<keyword evidence="5" id="KW-0812">Transmembrane</keyword>
<dbReference type="GO" id="GO:0043107">
    <property type="term" value="P:type IV pilus-dependent motility"/>
    <property type="evidence" value="ECO:0007669"/>
    <property type="project" value="TreeGrafter"/>
</dbReference>
<dbReference type="PANTHER" id="PTHR30093">
    <property type="entry name" value="GENERAL SECRETION PATHWAY PROTEIN G"/>
    <property type="match status" value="1"/>
</dbReference>
<dbReference type="PRINTS" id="PR00813">
    <property type="entry name" value="BCTERIALGSPG"/>
</dbReference>
<organism evidence="6 7">
    <name type="scientific">Vibrio harveyi</name>
    <name type="common">Beneckea harveyi</name>
    <dbReference type="NCBI Taxonomy" id="669"/>
    <lineage>
        <taxon>Bacteria</taxon>
        <taxon>Pseudomonadati</taxon>
        <taxon>Pseudomonadota</taxon>
        <taxon>Gammaproteobacteria</taxon>
        <taxon>Vibrionales</taxon>
        <taxon>Vibrionaceae</taxon>
        <taxon>Vibrio</taxon>
    </lineage>
</organism>
<dbReference type="GO" id="GO:0015628">
    <property type="term" value="P:protein secretion by the type II secretion system"/>
    <property type="evidence" value="ECO:0007669"/>
    <property type="project" value="InterPro"/>
</dbReference>
<evidence type="ECO:0000256" key="3">
    <source>
        <dbReference type="ARBA" id="ARBA00022481"/>
    </source>
</evidence>
<comment type="similarity">
    <text evidence="1 4">Belongs to the N-Me-Phe pilin family.</text>
</comment>
<dbReference type="EMBL" id="QOUW02000003">
    <property type="protein sequence ID" value="RIW19265.1"/>
    <property type="molecule type" value="Genomic_DNA"/>
</dbReference>
<keyword evidence="5" id="KW-0472">Membrane</keyword>
<dbReference type="Pfam" id="PF07963">
    <property type="entry name" value="N_methyl"/>
    <property type="match status" value="1"/>
</dbReference>
<dbReference type="InterPro" id="IPR000983">
    <property type="entry name" value="Bac_GSPG_pilin"/>
</dbReference>
<evidence type="ECO:0000256" key="1">
    <source>
        <dbReference type="ARBA" id="ARBA00005233"/>
    </source>
</evidence>
<dbReference type="GO" id="GO:0044096">
    <property type="term" value="C:type IV pilus"/>
    <property type="evidence" value="ECO:0007669"/>
    <property type="project" value="TreeGrafter"/>
</dbReference>
<feature type="transmembrane region" description="Helical" evidence="5">
    <location>
        <begin position="12"/>
        <end position="32"/>
    </location>
</feature>
<dbReference type="GO" id="GO:0015627">
    <property type="term" value="C:type II protein secretion system complex"/>
    <property type="evidence" value="ECO:0007669"/>
    <property type="project" value="InterPro"/>
</dbReference>